<dbReference type="CDD" id="cd21133">
    <property type="entry name" value="EVE"/>
    <property type="match status" value="1"/>
</dbReference>
<keyword evidence="4" id="KW-0677">Repeat</keyword>
<dbReference type="GO" id="GO:0005634">
    <property type="term" value="C:nucleus"/>
    <property type="evidence" value="ECO:0007669"/>
    <property type="project" value="UniProtKB-SubCell"/>
</dbReference>
<feature type="compositionally biased region" description="Basic and acidic residues" evidence="7">
    <location>
        <begin position="100"/>
        <end position="109"/>
    </location>
</feature>
<proteinExistence type="predicted"/>
<dbReference type="PRINTS" id="PR00929">
    <property type="entry name" value="ATHOOK"/>
</dbReference>
<evidence type="ECO:0000259" key="8">
    <source>
        <dbReference type="Pfam" id="PF01878"/>
    </source>
</evidence>
<keyword evidence="3" id="KW-0597">Phosphoprotein</keyword>
<evidence type="ECO:0000256" key="1">
    <source>
        <dbReference type="ARBA" id="ARBA00004123"/>
    </source>
</evidence>
<evidence type="ECO:0000256" key="2">
    <source>
        <dbReference type="ARBA" id="ARBA00014654"/>
    </source>
</evidence>
<feature type="compositionally biased region" description="Polar residues" evidence="7">
    <location>
        <begin position="86"/>
        <end position="99"/>
    </location>
</feature>
<dbReference type="GO" id="GO:0000785">
    <property type="term" value="C:chromatin"/>
    <property type="evidence" value="ECO:0007669"/>
    <property type="project" value="InterPro"/>
</dbReference>
<feature type="domain" description="EVE" evidence="8">
    <location>
        <begin position="116"/>
        <end position="268"/>
    </location>
</feature>
<dbReference type="PANTHER" id="PTHR14087:SF7">
    <property type="entry name" value="THYMOCYTE NUCLEAR PROTEIN 1"/>
    <property type="match status" value="1"/>
</dbReference>
<dbReference type="EMBL" id="BOPL01000005">
    <property type="protein sequence ID" value="GIK03508.1"/>
    <property type="molecule type" value="Genomic_DNA"/>
</dbReference>
<dbReference type="PANTHER" id="PTHR14087">
    <property type="entry name" value="THYMOCYTE NUCLEAR PROTEIN 1"/>
    <property type="match status" value="1"/>
</dbReference>
<dbReference type="InterPro" id="IPR015947">
    <property type="entry name" value="PUA-like_sf"/>
</dbReference>
<comment type="caution">
    <text evidence="9">The sequence shown here is derived from an EMBL/GenBank/DDBJ whole genome shotgun (WGS) entry which is preliminary data.</text>
</comment>
<feature type="compositionally biased region" description="Pro residues" evidence="7">
    <location>
        <begin position="40"/>
        <end position="49"/>
    </location>
</feature>
<dbReference type="SUPFAM" id="SSF88697">
    <property type="entry name" value="PUA domain-like"/>
    <property type="match status" value="1"/>
</dbReference>
<accession>A0A9P3F6V3</accession>
<dbReference type="Pfam" id="PF01878">
    <property type="entry name" value="EVE"/>
    <property type="match status" value="1"/>
</dbReference>
<comment type="subcellular location">
    <subcellularLocation>
        <location evidence="1">Nucleus</location>
    </subcellularLocation>
</comment>
<keyword evidence="10" id="KW-1185">Reference proteome</keyword>
<keyword evidence="5" id="KW-0238">DNA-binding</keyword>
<dbReference type="InterPro" id="IPR017956">
    <property type="entry name" value="AT_hook_DNA-bd_motif"/>
</dbReference>
<reference evidence="9 10" key="1">
    <citation type="submission" date="2021-02" db="EMBL/GenBank/DDBJ databases">
        <title>Pan-genome distribution and transcriptional activeness of fungal secondary metabolism genes in Aspergillus section Fumigati.</title>
        <authorList>
            <person name="Takahashi H."/>
            <person name="Umemura M."/>
            <person name="Ninomiya A."/>
            <person name="Kusuya Y."/>
            <person name="Urayama S."/>
            <person name="Shimizu M."/>
            <person name="Watanabe A."/>
            <person name="Kamei K."/>
            <person name="Yaguchi T."/>
            <person name="Hagiwara D."/>
        </authorList>
    </citation>
    <scope>NUCLEOTIDE SEQUENCE [LARGE SCALE GENOMIC DNA]</scope>
    <source>
        <strain evidence="9 10">IFM 47045</strain>
    </source>
</reference>
<dbReference type="SMART" id="SM00384">
    <property type="entry name" value="AT_hook"/>
    <property type="match status" value="3"/>
</dbReference>
<dbReference type="InterPro" id="IPR047197">
    <property type="entry name" value="THYN1-like_EVE"/>
</dbReference>
<evidence type="ECO:0000313" key="9">
    <source>
        <dbReference type="EMBL" id="GIK03508.1"/>
    </source>
</evidence>
<name>A0A9P3F6V3_ASPVI</name>
<evidence type="ECO:0000256" key="3">
    <source>
        <dbReference type="ARBA" id="ARBA00022553"/>
    </source>
</evidence>
<dbReference type="GO" id="GO:0006355">
    <property type="term" value="P:regulation of DNA-templated transcription"/>
    <property type="evidence" value="ECO:0007669"/>
    <property type="project" value="InterPro"/>
</dbReference>
<gene>
    <name evidence="9" type="ORF">Aspvir_007580</name>
</gene>
<dbReference type="GeneID" id="66935562"/>
<evidence type="ECO:0000256" key="6">
    <source>
        <dbReference type="ARBA" id="ARBA00023242"/>
    </source>
</evidence>
<dbReference type="InterPro" id="IPR052181">
    <property type="entry name" value="5hmC_binding"/>
</dbReference>
<evidence type="ECO:0000256" key="5">
    <source>
        <dbReference type="ARBA" id="ARBA00023125"/>
    </source>
</evidence>
<evidence type="ECO:0000313" key="10">
    <source>
        <dbReference type="Proteomes" id="UP000710440"/>
    </source>
</evidence>
<dbReference type="InterPro" id="IPR000116">
    <property type="entry name" value="HMGA"/>
</dbReference>
<sequence>MGRKRKSEGAADSNPPKRPAIDPYTGEPRKRGRPRKYPPGQEPPPPPGPKRGRGRPRKDGTIRPPNSEPETPQGPKRPVGRPRKTPVQNGTETPSQPIHSESEESKVADEESDRSYWLMKAEPESRMEKGVDVKFSIDDLQAAEKPEPWDARNHIRAMKKGDYAFFYHSNCKVPGVVGTMEIVQEHTPDESAFDPAHPYYDPKSKRDNPKWEVVHVEFRRKFKKMVTLNDLKTHAKPGGPLEDLQVLKQTRLSVSSVTPAQWKFILELADESSESAE</sequence>
<dbReference type="GO" id="GO:0003677">
    <property type="term" value="F:DNA binding"/>
    <property type="evidence" value="ECO:0007669"/>
    <property type="project" value="UniProtKB-KW"/>
</dbReference>
<organism evidence="9 10">
    <name type="scientific">Aspergillus viridinutans</name>
    <dbReference type="NCBI Taxonomy" id="75553"/>
    <lineage>
        <taxon>Eukaryota</taxon>
        <taxon>Fungi</taxon>
        <taxon>Dikarya</taxon>
        <taxon>Ascomycota</taxon>
        <taxon>Pezizomycotina</taxon>
        <taxon>Eurotiomycetes</taxon>
        <taxon>Eurotiomycetidae</taxon>
        <taxon>Eurotiales</taxon>
        <taxon>Aspergillaceae</taxon>
        <taxon>Aspergillus</taxon>
        <taxon>Aspergillus subgen. Fumigati</taxon>
    </lineage>
</organism>
<evidence type="ECO:0000256" key="7">
    <source>
        <dbReference type="SAM" id="MobiDB-lite"/>
    </source>
</evidence>
<dbReference type="Proteomes" id="UP000710440">
    <property type="component" value="Unassembled WGS sequence"/>
</dbReference>
<dbReference type="InterPro" id="IPR002740">
    <property type="entry name" value="EVE_domain"/>
</dbReference>
<dbReference type="FunFam" id="3.10.590.10:FF:000003">
    <property type="entry name" value="Thymocyte nuclear protein 1"/>
    <property type="match status" value="1"/>
</dbReference>
<feature type="region of interest" description="Disordered" evidence="7">
    <location>
        <begin position="1"/>
        <end position="127"/>
    </location>
</feature>
<keyword evidence="6" id="KW-0539">Nucleus</keyword>
<dbReference type="OrthoDB" id="41445at2759"/>
<evidence type="ECO:0000256" key="4">
    <source>
        <dbReference type="ARBA" id="ARBA00022737"/>
    </source>
</evidence>
<dbReference type="Gene3D" id="3.10.590.10">
    <property type="entry name" value="ph1033 like domains"/>
    <property type="match status" value="1"/>
</dbReference>
<dbReference type="PRINTS" id="PR00930">
    <property type="entry name" value="HIGHMOBLTYIY"/>
</dbReference>
<protein>
    <recommendedName>
        <fullName evidence="2">Thymocyte nuclear protein 1</fullName>
    </recommendedName>
</protein>
<dbReference type="RefSeq" id="XP_043126694.1">
    <property type="nucleotide sequence ID" value="XM_043270759.1"/>
</dbReference>
<dbReference type="AlphaFoldDB" id="A0A9P3F6V3"/>